<keyword evidence="5" id="KW-0449">Lipoprotein</keyword>
<dbReference type="InterPro" id="IPR050490">
    <property type="entry name" value="Bact_solute-bd_prot1"/>
</dbReference>
<evidence type="ECO:0000256" key="3">
    <source>
        <dbReference type="ARBA" id="ARBA00023136"/>
    </source>
</evidence>
<keyword evidence="4" id="KW-0564">Palmitate</keyword>
<keyword evidence="3" id="KW-0472">Membrane</keyword>
<protein>
    <submittedName>
        <fullName evidence="6">Extracellular solute-binding protein</fullName>
    </submittedName>
</protein>
<dbReference type="AlphaFoldDB" id="A0A3Q8SAB6"/>
<dbReference type="SUPFAM" id="SSF53850">
    <property type="entry name" value="Periplasmic binding protein-like II"/>
    <property type="match status" value="1"/>
</dbReference>
<reference evidence="6 7" key="1">
    <citation type="submission" date="2018-11" db="EMBL/GenBank/DDBJ databases">
        <title>Genome sequencing of Paenibacillus lentus DSM25539(T).</title>
        <authorList>
            <person name="Kook J.-K."/>
            <person name="Park S.-N."/>
            <person name="Lim Y.K."/>
        </authorList>
    </citation>
    <scope>NUCLEOTIDE SEQUENCE [LARGE SCALE GENOMIC DNA]</scope>
    <source>
        <strain evidence="6 7">DSM 25539</strain>
    </source>
</reference>
<evidence type="ECO:0000313" key="7">
    <source>
        <dbReference type="Proteomes" id="UP000273145"/>
    </source>
</evidence>
<name>A0A3Q8SAB6_9BACL</name>
<evidence type="ECO:0000256" key="5">
    <source>
        <dbReference type="ARBA" id="ARBA00023288"/>
    </source>
</evidence>
<gene>
    <name evidence="6" type="ORF">EIM92_07685</name>
</gene>
<dbReference type="PANTHER" id="PTHR43649">
    <property type="entry name" value="ARABINOSE-BINDING PROTEIN-RELATED"/>
    <property type="match status" value="1"/>
</dbReference>
<dbReference type="Gene3D" id="3.40.190.10">
    <property type="entry name" value="Periplasmic binding protein-like II"/>
    <property type="match status" value="2"/>
</dbReference>
<dbReference type="Pfam" id="PF01547">
    <property type="entry name" value="SBP_bac_1"/>
    <property type="match status" value="1"/>
</dbReference>
<dbReference type="RefSeq" id="WP_125082158.1">
    <property type="nucleotide sequence ID" value="NZ_CP034248.1"/>
</dbReference>
<dbReference type="PANTHER" id="PTHR43649:SF33">
    <property type="entry name" value="POLYGALACTURONAN_RHAMNOGALACTURONAN-BINDING PROTEIN YTCQ"/>
    <property type="match status" value="1"/>
</dbReference>
<keyword evidence="7" id="KW-1185">Reference proteome</keyword>
<dbReference type="OrthoDB" id="9787283at2"/>
<organism evidence="6 7">
    <name type="scientific">Paenibacillus lentus</name>
    <dbReference type="NCBI Taxonomy" id="1338368"/>
    <lineage>
        <taxon>Bacteria</taxon>
        <taxon>Bacillati</taxon>
        <taxon>Bacillota</taxon>
        <taxon>Bacilli</taxon>
        <taxon>Bacillales</taxon>
        <taxon>Paenibacillaceae</taxon>
        <taxon>Paenibacillus</taxon>
    </lineage>
</organism>
<evidence type="ECO:0000256" key="4">
    <source>
        <dbReference type="ARBA" id="ARBA00023139"/>
    </source>
</evidence>
<accession>A0A3Q8SAB6</accession>
<evidence type="ECO:0000313" key="6">
    <source>
        <dbReference type="EMBL" id="AZK46086.1"/>
    </source>
</evidence>
<proteinExistence type="predicted"/>
<keyword evidence="2" id="KW-0732">Signal</keyword>
<dbReference type="Proteomes" id="UP000273145">
    <property type="component" value="Chromosome"/>
</dbReference>
<evidence type="ECO:0000256" key="2">
    <source>
        <dbReference type="ARBA" id="ARBA00022729"/>
    </source>
</evidence>
<sequence>MKKLWFVPAILIMMLAMYELYQHNPWMQSKQPSNNEKQPETLTTVFSLRPSLSFKNGETIEDNIHTRTVRETLGIELQYLWTAPDSTFSTQLKLHLLNKREMPDIIPVRTDVIHQLIDSGQFIAVDDLFEQYASPIWKKAMDENPSVWYPYERNGKHYAIPILDYDFNSDPVMWIRKDWLDNVGLSPPTTLAELEQVLDAFTHQDPDRNGKNDTYGLAVSLGNSTSTWMADISWVFGMYGCLPDQWNFYADKEQLEFGSIQQSAKQGLTKLREWREAGYFPNEALWQDEESAARLFSQEKAGIVIGPHWMRFWPLNVLTEQNPQATFIAVPLPKGPDGRLYHRASLTRNGAILINKNNANPQTFFRYMNYLYETQGIGKGEFRYGLARDYDYTVVDGKSSRDRSLIPGGYVDVSAYTLTYDGARIPSQWATMVDETEKNVLGQLFSSRLLNEYQGPPTPTMLEKGDQLKQTEHETFLQIIYGKKSIDYFDHFVEYWKTNGGDQITKEVNDWYRTVHGLGK</sequence>
<dbReference type="EMBL" id="CP034248">
    <property type="protein sequence ID" value="AZK46086.1"/>
    <property type="molecule type" value="Genomic_DNA"/>
</dbReference>
<keyword evidence="1" id="KW-1003">Cell membrane</keyword>
<dbReference type="KEGG" id="plen:EIM92_07685"/>
<dbReference type="InterPro" id="IPR006059">
    <property type="entry name" value="SBP"/>
</dbReference>
<evidence type="ECO:0000256" key="1">
    <source>
        <dbReference type="ARBA" id="ARBA00022475"/>
    </source>
</evidence>